<organism evidence="3 4">
    <name type="scientific">Blattamonas nauphoetae</name>
    <dbReference type="NCBI Taxonomy" id="2049346"/>
    <lineage>
        <taxon>Eukaryota</taxon>
        <taxon>Metamonada</taxon>
        <taxon>Preaxostyla</taxon>
        <taxon>Oxymonadida</taxon>
        <taxon>Blattamonas</taxon>
    </lineage>
</organism>
<comment type="caution">
    <text evidence="3">The sequence shown here is derived from an EMBL/GenBank/DDBJ whole genome shotgun (WGS) entry which is preliminary data.</text>
</comment>
<keyword evidence="1" id="KW-0472">Membrane</keyword>
<evidence type="ECO:0000256" key="2">
    <source>
        <dbReference type="SAM" id="SignalP"/>
    </source>
</evidence>
<dbReference type="EMBL" id="JARBJD010000277">
    <property type="protein sequence ID" value="KAK2944976.1"/>
    <property type="molecule type" value="Genomic_DNA"/>
</dbReference>
<evidence type="ECO:0000313" key="3">
    <source>
        <dbReference type="EMBL" id="KAK2944976.1"/>
    </source>
</evidence>
<protein>
    <submittedName>
        <fullName evidence="3">Uncharacterized protein</fullName>
    </submittedName>
</protein>
<dbReference type="InterPro" id="IPR011050">
    <property type="entry name" value="Pectin_lyase_fold/virulence"/>
</dbReference>
<accession>A0ABQ9WZM0</accession>
<keyword evidence="1" id="KW-0812">Transmembrane</keyword>
<sequence>MILLTFVISLLFAQHTSITIADDGTDNLDCLIGKNPCKTVNYALKNQKFLPDLAVAVSEGKFTVTDCLYINETEQFHFSGKNDQTVLKSIANGEHTTFSLIKGSEITLKSFAVLSDYNSIVIAQESSNVTFQDITFSNYEFKGTFFSPFVLDKVTYAKIDLESSPNIRIPANSVEINYYITATESAEIVISFDTTTRSTIFSSDCGIASFINCESATIYGITIHKNSGNMIYADDCGSISIIDCTITTPEEDNTVENFERQVQIANRLQGTSTKPSAGHTKSHLPLIQFETSIISVLSTKELRIVNNIFERVWGGCVKAIDVQEMSIDSTIFRSNVLYLSPSSFSPKDPTDKDDLWSGYGCSVHAENVENVELVDVKSVNNTAEMKFHPTSASNGAHSFTPMKLLSSDCVASNFFFKNADSITLLRIEFSFDDFRNKADTEGESIIVPHYQAVAPRISNLGHTASMRAYADVFITRATSVDLYTIKAVNVFSTVLAIDRTRGVFMRSSTFESIGTTCAVFDESAVWIGGAGATNSFVDITESSFHSILPFRTSIDSAHRIHPTRSSNANAFEDIYNDIHTKAAGGALSISKTMSVQCNELNFEECSSNGNGGGCSQTEVTHTRFSYTTFRDCFSRGSGGGLFLQLTCTASILLLEDVSFKESSCLENGGGMALVINTQTPGTKQPTLYFDKVEASLCRASEGGGVWLSTCGDEAAAGDLHGTVILNKVKLTSNHALFGGGLFARTSSKMPLLLVSSEVKDCESLMGGAAVMLNIPLVSVITEAVSSIEDSQFTNNSAEGTGSALLVTLESPKTELEVDKQFVFIKNNTVKGNAAAGHQFSLSAGTITVASNFAANSLNPTQVLITENIVDGSKSAGVTAMGIGGSILKNSFGENNRTIGEFTIPINIECSFSKLTVGKDQWKLPDEPATHTFEEKKGKEDKPRYHCDQTCITFEDTETKCDSTGKQKGKFSGAYLDSTNYPLLPQVNVTIPKTLPSNPHLLVSTSAASVPQPIPNADPIEQYIPATALKAANEDEMIVSVANETTLVGFGEKPPKALFLFASADGLTWSEPIKVQLQSAKSRKTAAAVCGGILGGCAILAVIAILVLICVWKRKSRDGYQKLEGANEEEKAMSHSTNYS</sequence>
<feature type="signal peptide" evidence="2">
    <location>
        <begin position="1"/>
        <end position="21"/>
    </location>
</feature>
<feature type="transmembrane region" description="Helical" evidence="1">
    <location>
        <begin position="1085"/>
        <end position="1111"/>
    </location>
</feature>
<reference evidence="3 4" key="1">
    <citation type="journal article" date="2022" name="bioRxiv">
        <title>Genomics of Preaxostyla Flagellates Illuminates Evolutionary Transitions and the Path Towards Mitochondrial Loss.</title>
        <authorList>
            <person name="Novak L.V.F."/>
            <person name="Treitli S.C."/>
            <person name="Pyrih J."/>
            <person name="Halakuc P."/>
            <person name="Pipaliya S.V."/>
            <person name="Vacek V."/>
            <person name="Brzon O."/>
            <person name="Soukal P."/>
            <person name="Eme L."/>
            <person name="Dacks J.B."/>
            <person name="Karnkowska A."/>
            <person name="Elias M."/>
            <person name="Hampl V."/>
        </authorList>
    </citation>
    <scope>NUCLEOTIDE SEQUENCE [LARGE SCALE GENOMIC DNA]</scope>
    <source>
        <strain evidence="3">NAU3</strain>
        <tissue evidence="3">Gut</tissue>
    </source>
</reference>
<keyword evidence="1" id="KW-1133">Transmembrane helix</keyword>
<dbReference type="SUPFAM" id="SSF51126">
    <property type="entry name" value="Pectin lyase-like"/>
    <property type="match status" value="2"/>
</dbReference>
<evidence type="ECO:0000256" key="1">
    <source>
        <dbReference type="SAM" id="Phobius"/>
    </source>
</evidence>
<proteinExistence type="predicted"/>
<keyword evidence="4" id="KW-1185">Reference proteome</keyword>
<gene>
    <name evidence="3" type="ORF">BLNAU_20094</name>
</gene>
<feature type="chain" id="PRO_5046421740" evidence="2">
    <location>
        <begin position="22"/>
        <end position="1139"/>
    </location>
</feature>
<name>A0ABQ9WZM0_9EUKA</name>
<evidence type="ECO:0000313" key="4">
    <source>
        <dbReference type="Proteomes" id="UP001281761"/>
    </source>
</evidence>
<dbReference type="Proteomes" id="UP001281761">
    <property type="component" value="Unassembled WGS sequence"/>
</dbReference>
<keyword evidence="2" id="KW-0732">Signal</keyword>